<keyword evidence="3" id="KW-1133">Transmembrane helix</keyword>
<protein>
    <submittedName>
        <fullName evidence="4">CDP-alcohol phosphatidyltransferase</fullName>
    </submittedName>
</protein>
<feature type="transmembrane region" description="Helical" evidence="3">
    <location>
        <begin position="135"/>
        <end position="153"/>
    </location>
</feature>
<dbReference type="Gene3D" id="1.20.120.1760">
    <property type="match status" value="1"/>
</dbReference>
<keyword evidence="3" id="KW-0472">Membrane</keyword>
<evidence type="ECO:0000256" key="1">
    <source>
        <dbReference type="ARBA" id="ARBA00022679"/>
    </source>
</evidence>
<reference evidence="5" key="1">
    <citation type="journal article" date="2016" name="Genome Announc.">
        <title>Complete Genome Sequence of Geobacillus thermoglucosidasius NCIMB 11955, the Progenitor of a Bioethanol Production Strain.</title>
        <authorList>
            <person name="Sheng L."/>
            <person name="Zhang Y."/>
            <person name="Minton N.P."/>
        </authorList>
    </citation>
    <scope>NUCLEOTIDE SEQUENCE [LARGE SCALE GENOMIC DNA]</scope>
    <source>
        <strain evidence="5">NCIMB 11955</strain>
    </source>
</reference>
<evidence type="ECO:0000313" key="5">
    <source>
        <dbReference type="Proteomes" id="UP000093052"/>
    </source>
</evidence>
<keyword evidence="3" id="KW-0812">Transmembrane</keyword>
<keyword evidence="5" id="KW-1185">Reference proteome</keyword>
<feature type="transmembrane region" description="Helical" evidence="3">
    <location>
        <begin position="113"/>
        <end position="129"/>
    </location>
</feature>
<name>A0AAN0YPN9_PARTM</name>
<keyword evidence="1 2" id="KW-0808">Transferase</keyword>
<dbReference type="EMBL" id="CP016622">
    <property type="protein sequence ID" value="ANZ28833.1"/>
    <property type="molecule type" value="Genomic_DNA"/>
</dbReference>
<evidence type="ECO:0000256" key="3">
    <source>
        <dbReference type="SAM" id="Phobius"/>
    </source>
</evidence>
<organism evidence="4 5">
    <name type="scientific">Parageobacillus thermoglucosidasius</name>
    <name type="common">Geobacillus thermoglucosidasius</name>
    <dbReference type="NCBI Taxonomy" id="1426"/>
    <lineage>
        <taxon>Bacteria</taxon>
        <taxon>Bacillati</taxon>
        <taxon>Bacillota</taxon>
        <taxon>Bacilli</taxon>
        <taxon>Bacillales</taxon>
        <taxon>Anoxybacillaceae</taxon>
        <taxon>Parageobacillus</taxon>
    </lineage>
</organism>
<dbReference type="InterPro" id="IPR048254">
    <property type="entry name" value="CDP_ALCOHOL_P_TRANSF_CS"/>
</dbReference>
<dbReference type="AlphaFoldDB" id="A0AAN0YPN9"/>
<dbReference type="RefSeq" id="WP_042384602.1">
    <property type="nucleotide sequence ID" value="NZ_CP012712.1"/>
</dbReference>
<evidence type="ECO:0000313" key="4">
    <source>
        <dbReference type="EMBL" id="ANZ28833.1"/>
    </source>
</evidence>
<comment type="similarity">
    <text evidence="2">Belongs to the CDP-alcohol phosphatidyltransferase class-I family.</text>
</comment>
<proteinExistence type="inferred from homology"/>
<sequence length="234" mass="27369">MQNLIRKYKSFKSRYVVMQRREHEYIFNKYYAHLIDPFFTKIAYDLKLSPNMVTVLSGFLGVGSGISFMFHQYVLGGILLQLHHFVDGADGNLARLTNRCTAFGAKLDRNVDLIVRITVLLGIMVAANAHLLTNVLLVLTFFLDIVVVHKFVLPFMKKNGIIRSKWKQWFLDRGIIPAFDTFTLYFIISVFAILNQMQILIYVLIVLKNIDWLYRVWECTKTYYIVKNKNKIKQ</sequence>
<dbReference type="PROSITE" id="PS00379">
    <property type="entry name" value="CDP_ALCOHOL_P_TRANSF"/>
    <property type="match status" value="1"/>
</dbReference>
<dbReference type="GO" id="GO:0016780">
    <property type="term" value="F:phosphotransferase activity, for other substituted phosphate groups"/>
    <property type="evidence" value="ECO:0007669"/>
    <property type="project" value="InterPro"/>
</dbReference>
<dbReference type="GO" id="GO:0016020">
    <property type="term" value="C:membrane"/>
    <property type="evidence" value="ECO:0007669"/>
    <property type="project" value="InterPro"/>
</dbReference>
<dbReference type="GO" id="GO:0008654">
    <property type="term" value="P:phospholipid biosynthetic process"/>
    <property type="evidence" value="ECO:0007669"/>
    <property type="project" value="InterPro"/>
</dbReference>
<dbReference type="InterPro" id="IPR000462">
    <property type="entry name" value="CDP-OH_P_trans"/>
</dbReference>
<dbReference type="Proteomes" id="UP000093052">
    <property type="component" value="Chromosome"/>
</dbReference>
<dbReference type="GeneID" id="56924074"/>
<accession>A0AAN0YPN9</accession>
<gene>
    <name evidence="4" type="ORF">BCV53_01095</name>
</gene>
<dbReference type="InterPro" id="IPR043130">
    <property type="entry name" value="CDP-OH_PTrfase_TM_dom"/>
</dbReference>
<evidence type="ECO:0000256" key="2">
    <source>
        <dbReference type="RuleBase" id="RU003750"/>
    </source>
</evidence>
<dbReference type="Pfam" id="PF01066">
    <property type="entry name" value="CDP-OH_P_transf"/>
    <property type="match status" value="1"/>
</dbReference>